<dbReference type="AlphaFoldDB" id="T0ZJY7"/>
<dbReference type="PROSITE" id="PS51194">
    <property type="entry name" value="HELICASE_CTER"/>
    <property type="match status" value="1"/>
</dbReference>
<sequence length="287" mass="31878">SFYAGPDLDEHGSEKTGRIFAALKSVSLSQAKASARVSELLQEEVTRLMRNPHLALAFLRDARTAEDVHALLRYYTTTLNYVSSLAKGSIVKQELEDATFRIRGQVGRDLNVVYTSSRTPSAEVVDVVHKIENPPGWEDAAFLDALVATSMISHGVDLERVNIMVMDGVPEETAEYIQASSRSGRRHVGLVVVVLADYVLRSASIYHRFIEYHQHLDRMVSPVPVNRFAKYAAERTLPGIAVGLLYGLHIPRDPEADLSKRVWAEKLISALGGTFLMELHESYFLGA</sequence>
<keyword evidence="2" id="KW-0378">Hydrolase</keyword>
<reference evidence="2" key="1">
    <citation type="submission" date="2013-08" db="EMBL/GenBank/DDBJ databases">
        <authorList>
            <person name="Mendez C."/>
            <person name="Richter M."/>
            <person name="Ferrer M."/>
            <person name="Sanchez J."/>
        </authorList>
    </citation>
    <scope>NUCLEOTIDE SEQUENCE</scope>
</reference>
<dbReference type="InterPro" id="IPR001650">
    <property type="entry name" value="Helicase_C-like"/>
</dbReference>
<protein>
    <submittedName>
        <fullName evidence="2">Helicase conserved</fullName>
    </submittedName>
</protein>
<comment type="caution">
    <text evidence="2">The sequence shown here is derived from an EMBL/GenBank/DDBJ whole genome shotgun (WGS) entry which is preliminary data.</text>
</comment>
<organism evidence="2">
    <name type="scientific">mine drainage metagenome</name>
    <dbReference type="NCBI Taxonomy" id="410659"/>
    <lineage>
        <taxon>unclassified sequences</taxon>
        <taxon>metagenomes</taxon>
        <taxon>ecological metagenomes</taxon>
    </lineage>
</organism>
<name>T0ZJY7_9ZZZZ</name>
<feature type="non-terminal residue" evidence="2">
    <location>
        <position position="1"/>
    </location>
</feature>
<proteinExistence type="predicted"/>
<gene>
    <name evidence="2" type="ORF">B1A_13969</name>
</gene>
<dbReference type="Pfam" id="PF00271">
    <property type="entry name" value="Helicase_C"/>
    <property type="match status" value="1"/>
</dbReference>
<dbReference type="EMBL" id="AUZX01010253">
    <property type="protein sequence ID" value="EQD48626.1"/>
    <property type="molecule type" value="Genomic_DNA"/>
</dbReference>
<keyword evidence="2" id="KW-0347">Helicase</keyword>
<dbReference type="Gene3D" id="3.40.50.300">
    <property type="entry name" value="P-loop containing nucleotide triphosphate hydrolases"/>
    <property type="match status" value="1"/>
</dbReference>
<evidence type="ECO:0000259" key="1">
    <source>
        <dbReference type="PROSITE" id="PS51194"/>
    </source>
</evidence>
<dbReference type="InterPro" id="IPR027417">
    <property type="entry name" value="P-loop_NTPase"/>
</dbReference>
<feature type="domain" description="Helicase C-terminal" evidence="1">
    <location>
        <begin position="67"/>
        <end position="231"/>
    </location>
</feature>
<dbReference type="SUPFAM" id="SSF52540">
    <property type="entry name" value="P-loop containing nucleoside triphosphate hydrolases"/>
    <property type="match status" value="1"/>
</dbReference>
<accession>T0ZJY7</accession>
<keyword evidence="2" id="KW-0067">ATP-binding</keyword>
<feature type="non-terminal residue" evidence="2">
    <location>
        <position position="287"/>
    </location>
</feature>
<evidence type="ECO:0000313" key="2">
    <source>
        <dbReference type="EMBL" id="EQD48626.1"/>
    </source>
</evidence>
<keyword evidence="2" id="KW-0547">Nucleotide-binding</keyword>
<dbReference type="GO" id="GO:0004386">
    <property type="term" value="F:helicase activity"/>
    <property type="evidence" value="ECO:0007669"/>
    <property type="project" value="UniProtKB-KW"/>
</dbReference>
<dbReference type="SMART" id="SM00490">
    <property type="entry name" value="HELICc"/>
    <property type="match status" value="1"/>
</dbReference>
<reference evidence="2" key="2">
    <citation type="journal article" date="2014" name="ISME J.">
        <title>Microbial stratification in low pH oxic and suboxic macroscopic growths along an acid mine drainage.</title>
        <authorList>
            <person name="Mendez-Garcia C."/>
            <person name="Mesa V."/>
            <person name="Sprenger R.R."/>
            <person name="Richter M."/>
            <person name="Diez M.S."/>
            <person name="Solano J."/>
            <person name="Bargiela R."/>
            <person name="Golyshina O.V."/>
            <person name="Manteca A."/>
            <person name="Ramos J.L."/>
            <person name="Gallego J.R."/>
            <person name="Llorente I."/>
            <person name="Martins Dos Santos V.A."/>
            <person name="Jensen O.N."/>
            <person name="Pelaez A.I."/>
            <person name="Sanchez J."/>
            <person name="Ferrer M."/>
        </authorList>
    </citation>
    <scope>NUCLEOTIDE SEQUENCE</scope>
</reference>